<gene>
    <name evidence="12" type="ORF">HannXRQ_Chr05g0153321</name>
    <name evidence="11" type="ORF">HanXRQr2_Chr05g0229431</name>
</gene>
<comment type="similarity">
    <text evidence="2 9">Belongs to the cytochrome P450 family.</text>
</comment>
<feature type="binding site" description="axial binding residue" evidence="8">
    <location>
        <position position="458"/>
    </location>
    <ligand>
        <name>heme</name>
        <dbReference type="ChEBI" id="CHEBI:30413"/>
    </ligand>
    <ligandPart>
        <name>Fe</name>
        <dbReference type="ChEBI" id="CHEBI:18248"/>
    </ligandPart>
</feature>
<dbReference type="PROSITE" id="PS00086">
    <property type="entry name" value="CYTOCHROME_P450"/>
    <property type="match status" value="1"/>
</dbReference>
<keyword evidence="7 9" id="KW-0503">Monooxygenase</keyword>
<evidence type="ECO:0000256" key="8">
    <source>
        <dbReference type="PIRSR" id="PIRSR602401-1"/>
    </source>
</evidence>
<evidence type="ECO:0000256" key="5">
    <source>
        <dbReference type="ARBA" id="ARBA00023002"/>
    </source>
</evidence>
<dbReference type="Gene3D" id="1.10.630.10">
    <property type="entry name" value="Cytochrome P450"/>
    <property type="match status" value="1"/>
</dbReference>
<keyword evidence="10" id="KW-1133">Transmembrane helix</keyword>
<sequence length="520" mass="59128">MAEQNNNVLGWWEAINNDNELTMLVVTTLLILAILWYKFILSNPSISAPPLPPGPRMLPIVGYLPFLSPNLHTQFTNMAHTYGPIFKLKLGSKLHVVINTPELAKEVVRDQDEAFSNRAKTIAASVITNGGQDIAFSDNNANWRKLRKISVHEMLSNKNIEAGSSVRRDEVRNAIKNVFGRIGTKVNIREITFSTETSVLTRTIWESKGVKNNNLAAELDMMSAKIVQLLGRMNLSDFFPILARFDLQGVARDSEKIRNKLDQLFTTIIDDRIESNLKESEDEEKKDFLQVLLNYKDEKGAIPLSRDEIKLILLDIMIAGTETSATTVEWAMSNIMQNHNIMKKIQEELVEIVGLNNTVEEYHLPKLKYMDATIKETLRMHPIVPFLIPRSPSKACVVGGYTIPKGCSIFLNVWSIHHDPRYWDDPLKFNPERFLTNKGDYKGNKLTFFPFGSGRRLCPGIPLAEKMLMLILASLLHSFDWSIPKDEKHDLTEIFSIALKKRKPLIAIPSQRLKDVSLYM</sequence>
<reference evidence="11" key="3">
    <citation type="submission" date="2020-06" db="EMBL/GenBank/DDBJ databases">
        <title>Helianthus annuus Genome sequencing and assembly Release 2.</title>
        <authorList>
            <person name="Gouzy J."/>
            <person name="Langlade N."/>
            <person name="Munos S."/>
        </authorList>
    </citation>
    <scope>NUCLEOTIDE SEQUENCE</scope>
    <source>
        <tissue evidence="11">Leaves</tissue>
    </source>
</reference>
<organism evidence="12 13">
    <name type="scientific">Helianthus annuus</name>
    <name type="common">Common sunflower</name>
    <dbReference type="NCBI Taxonomy" id="4232"/>
    <lineage>
        <taxon>Eukaryota</taxon>
        <taxon>Viridiplantae</taxon>
        <taxon>Streptophyta</taxon>
        <taxon>Embryophyta</taxon>
        <taxon>Tracheophyta</taxon>
        <taxon>Spermatophyta</taxon>
        <taxon>Magnoliopsida</taxon>
        <taxon>eudicotyledons</taxon>
        <taxon>Gunneridae</taxon>
        <taxon>Pentapetalae</taxon>
        <taxon>asterids</taxon>
        <taxon>campanulids</taxon>
        <taxon>Asterales</taxon>
        <taxon>Asteraceae</taxon>
        <taxon>Asteroideae</taxon>
        <taxon>Heliantheae alliance</taxon>
        <taxon>Heliantheae</taxon>
        <taxon>Helianthus</taxon>
    </lineage>
</organism>
<dbReference type="AlphaFoldDB" id="A0A251UT56"/>
<reference evidence="11 13" key="1">
    <citation type="journal article" date="2017" name="Nature">
        <title>The sunflower genome provides insights into oil metabolism, flowering and Asterid evolution.</title>
        <authorList>
            <person name="Badouin H."/>
            <person name="Gouzy J."/>
            <person name="Grassa C.J."/>
            <person name="Murat F."/>
            <person name="Staton S.E."/>
            <person name="Cottret L."/>
            <person name="Lelandais-Briere C."/>
            <person name="Owens G.L."/>
            <person name="Carrere S."/>
            <person name="Mayjonade B."/>
            <person name="Legrand L."/>
            <person name="Gill N."/>
            <person name="Kane N.C."/>
            <person name="Bowers J.E."/>
            <person name="Hubner S."/>
            <person name="Bellec A."/>
            <person name="Berard A."/>
            <person name="Berges H."/>
            <person name="Blanchet N."/>
            <person name="Boniface M.C."/>
            <person name="Brunel D."/>
            <person name="Catrice O."/>
            <person name="Chaidir N."/>
            <person name="Claudel C."/>
            <person name="Donnadieu C."/>
            <person name="Faraut T."/>
            <person name="Fievet G."/>
            <person name="Helmstetter N."/>
            <person name="King M."/>
            <person name="Knapp S.J."/>
            <person name="Lai Z."/>
            <person name="Le Paslier M.C."/>
            <person name="Lippi Y."/>
            <person name="Lorenzon L."/>
            <person name="Mandel J.R."/>
            <person name="Marage G."/>
            <person name="Marchand G."/>
            <person name="Marquand E."/>
            <person name="Bret-Mestries E."/>
            <person name="Morien E."/>
            <person name="Nambeesan S."/>
            <person name="Nguyen T."/>
            <person name="Pegot-Espagnet P."/>
            <person name="Pouilly N."/>
            <person name="Raftis F."/>
            <person name="Sallet E."/>
            <person name="Schiex T."/>
            <person name="Thomas J."/>
            <person name="Vandecasteele C."/>
            <person name="Vares D."/>
            <person name="Vear F."/>
            <person name="Vautrin S."/>
            <person name="Crespi M."/>
            <person name="Mangin B."/>
            <person name="Burke J.M."/>
            <person name="Salse J."/>
            <person name="Munos S."/>
            <person name="Vincourt P."/>
            <person name="Rieseberg L.H."/>
            <person name="Langlade N.B."/>
        </authorList>
    </citation>
    <scope>NUCLEOTIDE SEQUENCE [LARGE SCALE GENOMIC DNA]</scope>
    <source>
        <strain evidence="13">cv. SF193</strain>
        <tissue evidence="11">Leaves</tissue>
    </source>
</reference>
<reference evidence="12" key="2">
    <citation type="submission" date="2017-02" db="EMBL/GenBank/DDBJ databases">
        <title>Sunflower complete genome.</title>
        <authorList>
            <person name="Langlade N."/>
            <person name="Munos S."/>
        </authorList>
    </citation>
    <scope>NUCLEOTIDE SEQUENCE [LARGE SCALE GENOMIC DNA]</scope>
    <source>
        <tissue evidence="12">Leaves</tissue>
    </source>
</reference>
<proteinExistence type="inferred from homology"/>
<keyword evidence="4 8" id="KW-0479">Metal-binding</keyword>
<evidence type="ECO:0000256" key="3">
    <source>
        <dbReference type="ARBA" id="ARBA00022617"/>
    </source>
</evidence>
<dbReference type="Proteomes" id="UP000215914">
    <property type="component" value="Chromosome 5"/>
</dbReference>
<dbReference type="Gramene" id="mRNA:HanXRQr2_Chr05g0229431">
    <property type="protein sequence ID" value="mRNA:HanXRQr2_Chr05g0229431"/>
    <property type="gene ID" value="HanXRQr2_Chr05g0229431"/>
</dbReference>
<evidence type="ECO:0000256" key="9">
    <source>
        <dbReference type="RuleBase" id="RU000461"/>
    </source>
</evidence>
<keyword evidence="5 9" id="KW-0560">Oxidoreductase</keyword>
<keyword evidence="6 8" id="KW-0408">Iron</keyword>
<dbReference type="GO" id="GO:0005506">
    <property type="term" value="F:iron ion binding"/>
    <property type="evidence" value="ECO:0007669"/>
    <property type="project" value="InterPro"/>
</dbReference>
<dbReference type="STRING" id="4232.A0A251UT56"/>
<evidence type="ECO:0000313" key="13">
    <source>
        <dbReference type="Proteomes" id="UP000215914"/>
    </source>
</evidence>
<dbReference type="EMBL" id="MNCJ02000320">
    <property type="protein sequence ID" value="KAF5807072.1"/>
    <property type="molecule type" value="Genomic_DNA"/>
</dbReference>
<dbReference type="PANTHER" id="PTHR47951">
    <property type="entry name" value="OS08G0547900 PROTEIN"/>
    <property type="match status" value="1"/>
</dbReference>
<dbReference type="SUPFAM" id="SSF48264">
    <property type="entry name" value="Cytochrome P450"/>
    <property type="match status" value="1"/>
</dbReference>
<evidence type="ECO:0000256" key="7">
    <source>
        <dbReference type="ARBA" id="ARBA00023033"/>
    </source>
</evidence>
<keyword evidence="10" id="KW-0812">Transmembrane</keyword>
<evidence type="ECO:0000256" key="6">
    <source>
        <dbReference type="ARBA" id="ARBA00023004"/>
    </source>
</evidence>
<evidence type="ECO:0000256" key="2">
    <source>
        <dbReference type="ARBA" id="ARBA00010617"/>
    </source>
</evidence>
<dbReference type="GO" id="GO:0004497">
    <property type="term" value="F:monooxygenase activity"/>
    <property type="evidence" value="ECO:0007669"/>
    <property type="project" value="UniProtKB-KW"/>
</dbReference>
<comment type="cofactor">
    <cofactor evidence="1 8">
        <name>heme</name>
        <dbReference type="ChEBI" id="CHEBI:30413"/>
    </cofactor>
</comment>
<dbReference type="InParanoid" id="A0A251UT56"/>
<dbReference type="PANTHER" id="PTHR47951:SF7">
    <property type="entry name" value="FLAVONOID 3',5'-HYDROXYLASE-LIKE ISOFORM X1"/>
    <property type="match status" value="1"/>
</dbReference>
<accession>A0A251UT56</accession>
<dbReference type="GO" id="GO:0016705">
    <property type="term" value="F:oxidoreductase activity, acting on paired donors, with incorporation or reduction of molecular oxygen"/>
    <property type="evidence" value="ECO:0007669"/>
    <property type="project" value="InterPro"/>
</dbReference>
<evidence type="ECO:0000256" key="1">
    <source>
        <dbReference type="ARBA" id="ARBA00001971"/>
    </source>
</evidence>
<feature type="transmembrane region" description="Helical" evidence="10">
    <location>
        <begin position="21"/>
        <end position="39"/>
    </location>
</feature>
<keyword evidence="13" id="KW-1185">Reference proteome</keyword>
<dbReference type="FunFam" id="1.10.630.10:FF:000126">
    <property type="entry name" value="Predicted protein"/>
    <property type="match status" value="1"/>
</dbReference>
<name>A0A251UT56_HELAN</name>
<evidence type="ECO:0000313" key="11">
    <source>
        <dbReference type="EMBL" id="KAF5807072.1"/>
    </source>
</evidence>
<dbReference type="InterPro" id="IPR001128">
    <property type="entry name" value="Cyt_P450"/>
</dbReference>
<dbReference type="InterPro" id="IPR036396">
    <property type="entry name" value="Cyt_P450_sf"/>
</dbReference>
<evidence type="ECO:0000256" key="10">
    <source>
        <dbReference type="SAM" id="Phobius"/>
    </source>
</evidence>
<evidence type="ECO:0000256" key="4">
    <source>
        <dbReference type="ARBA" id="ARBA00022723"/>
    </source>
</evidence>
<dbReference type="PRINTS" id="PR00385">
    <property type="entry name" value="P450"/>
</dbReference>
<dbReference type="Pfam" id="PF00067">
    <property type="entry name" value="p450"/>
    <property type="match status" value="1"/>
</dbReference>
<protein>
    <submittedName>
        <fullName evidence="11 12">Cytochrome P450</fullName>
    </submittedName>
</protein>
<dbReference type="InterPro" id="IPR002401">
    <property type="entry name" value="Cyt_P450_E_grp-I"/>
</dbReference>
<dbReference type="InterPro" id="IPR017972">
    <property type="entry name" value="Cyt_P450_CS"/>
</dbReference>
<dbReference type="EMBL" id="CM007894">
    <property type="protein sequence ID" value="OTG25952.1"/>
    <property type="molecule type" value="Genomic_DNA"/>
</dbReference>
<dbReference type="PRINTS" id="PR00463">
    <property type="entry name" value="EP450I"/>
</dbReference>
<dbReference type="GO" id="GO:0020037">
    <property type="term" value="F:heme binding"/>
    <property type="evidence" value="ECO:0007669"/>
    <property type="project" value="InterPro"/>
</dbReference>
<dbReference type="OMA" id="WEAINND"/>
<keyword evidence="10" id="KW-0472">Membrane</keyword>
<evidence type="ECO:0000313" key="12">
    <source>
        <dbReference type="EMBL" id="OTG25952.1"/>
    </source>
</evidence>
<keyword evidence="3 8" id="KW-0349">Heme</keyword>